<dbReference type="PATRIC" id="fig|43678.3.peg.3346"/>
<feature type="signal peptide" evidence="6">
    <location>
        <begin position="1"/>
        <end position="24"/>
    </location>
</feature>
<dbReference type="Proteomes" id="UP000076447">
    <property type="component" value="Unassembled WGS sequence"/>
</dbReference>
<keyword evidence="6" id="KW-0732">Signal</keyword>
<dbReference type="PANTHER" id="PTHR45779">
    <property type="entry name" value="PEPTIDYLPROLYL ISOMERASE"/>
    <property type="match status" value="1"/>
</dbReference>
<dbReference type="PROSITE" id="PS50059">
    <property type="entry name" value="FKBP_PPIASE"/>
    <property type="match status" value="1"/>
</dbReference>
<name>A0A161XBV2_9CELL</name>
<evidence type="ECO:0000256" key="4">
    <source>
        <dbReference type="PROSITE-ProRule" id="PRU00277"/>
    </source>
</evidence>
<accession>A0A161XBV2</accession>
<dbReference type="InterPro" id="IPR001179">
    <property type="entry name" value="PPIase_FKBP_dom"/>
</dbReference>
<dbReference type="InterPro" id="IPR046357">
    <property type="entry name" value="PPIase_dom_sf"/>
</dbReference>
<dbReference type="AlphaFoldDB" id="A0A161XBV2"/>
<evidence type="ECO:0000313" key="9">
    <source>
        <dbReference type="Proteomes" id="UP000076447"/>
    </source>
</evidence>
<feature type="domain" description="PPIase FKBP-type" evidence="7">
    <location>
        <begin position="204"/>
        <end position="291"/>
    </location>
</feature>
<keyword evidence="2 4" id="KW-0697">Rotamase</keyword>
<reference evidence="8 9" key="1">
    <citation type="submission" date="2016-01" db="EMBL/GenBank/DDBJ databases">
        <title>Genome sequence of Oerskovia enterophila VJag, an agar and cellulose degrading bacterium.</title>
        <authorList>
            <person name="Poehlein A."/>
            <person name="Jag V."/>
            <person name="Bengelsdorf F."/>
            <person name="Duerre P."/>
            <person name="Daniel R."/>
        </authorList>
    </citation>
    <scope>NUCLEOTIDE SEQUENCE [LARGE SCALE GENOMIC DNA]</scope>
    <source>
        <strain evidence="8 9">VJag</strain>
    </source>
</reference>
<feature type="chain" id="PRO_5007829539" description="Peptidyl-prolyl cis-trans isomerase" evidence="6">
    <location>
        <begin position="25"/>
        <end position="308"/>
    </location>
</feature>
<keyword evidence="3 4" id="KW-0413">Isomerase</keyword>
<evidence type="ECO:0000256" key="1">
    <source>
        <dbReference type="ARBA" id="ARBA00000971"/>
    </source>
</evidence>
<dbReference type="Gene3D" id="3.10.50.40">
    <property type="match status" value="1"/>
</dbReference>
<dbReference type="EC" id="5.2.1.8" evidence="5"/>
<evidence type="ECO:0000313" key="8">
    <source>
        <dbReference type="EMBL" id="KZM34037.1"/>
    </source>
</evidence>
<evidence type="ECO:0000256" key="6">
    <source>
        <dbReference type="SAM" id="SignalP"/>
    </source>
</evidence>
<protein>
    <recommendedName>
        <fullName evidence="5">Peptidyl-prolyl cis-trans isomerase</fullName>
        <ecNumber evidence="5">5.2.1.8</ecNumber>
    </recommendedName>
</protein>
<sequence length="308" mass="31525">MRRVSRRSAAVVLGLLVAVSAAGCAEPTGNAAPAHTEVAVSGLLGEPPVVAFDQPLTIPETRSEVLVPGTGEALVEGQPVLLNMYAVDGRDGSVIQSTFIDAPAPHELTDEDLGSAVVDALAGQRVGARVLYLEETDDVPVVLVIDVLPSRASGEAVAPVEGLPVVTLDAEGAPTVEVPAGTAPPGDLIVQPLVRGGGVQIEAGQVITVRFTGVAWSTGEVVDSNWTPGALPASTMVGIGQIIEGWEQGLLEQSVGSQVLLVVPPSLAYAGTAKPYADETLVYVVDVLDAHFPVVDETPGSEGQTEGQ</sequence>
<organism evidence="8 9">
    <name type="scientific">Oerskovia enterophila</name>
    <dbReference type="NCBI Taxonomy" id="43678"/>
    <lineage>
        <taxon>Bacteria</taxon>
        <taxon>Bacillati</taxon>
        <taxon>Actinomycetota</taxon>
        <taxon>Actinomycetes</taxon>
        <taxon>Micrococcales</taxon>
        <taxon>Cellulomonadaceae</taxon>
        <taxon>Oerskovia</taxon>
    </lineage>
</organism>
<comment type="caution">
    <text evidence="8">The sequence shown here is derived from an EMBL/GenBank/DDBJ whole genome shotgun (WGS) entry which is preliminary data.</text>
</comment>
<dbReference type="SUPFAM" id="SSF54534">
    <property type="entry name" value="FKBP-like"/>
    <property type="match status" value="1"/>
</dbReference>
<dbReference type="Pfam" id="PF00254">
    <property type="entry name" value="FKBP_C"/>
    <property type="match status" value="1"/>
</dbReference>
<dbReference type="GO" id="GO:0003755">
    <property type="term" value="F:peptidyl-prolyl cis-trans isomerase activity"/>
    <property type="evidence" value="ECO:0007669"/>
    <property type="project" value="UniProtKB-UniRule"/>
</dbReference>
<proteinExistence type="inferred from homology"/>
<gene>
    <name evidence="8" type="primary">fkbP_3</name>
    <name evidence="8" type="ORF">OJAG_31870</name>
</gene>
<comment type="similarity">
    <text evidence="5">Belongs to the FKBP-type PPIase family.</text>
</comment>
<dbReference type="PROSITE" id="PS51257">
    <property type="entry name" value="PROKAR_LIPOPROTEIN"/>
    <property type="match status" value="1"/>
</dbReference>
<comment type="catalytic activity">
    <reaction evidence="1 4 5">
        <text>[protein]-peptidylproline (omega=180) = [protein]-peptidylproline (omega=0)</text>
        <dbReference type="Rhea" id="RHEA:16237"/>
        <dbReference type="Rhea" id="RHEA-COMP:10747"/>
        <dbReference type="Rhea" id="RHEA-COMP:10748"/>
        <dbReference type="ChEBI" id="CHEBI:83833"/>
        <dbReference type="ChEBI" id="CHEBI:83834"/>
        <dbReference type="EC" id="5.2.1.8"/>
    </reaction>
</comment>
<dbReference type="RefSeq" id="WP_231907827.1">
    <property type="nucleotide sequence ID" value="NZ_LRIE01000082.1"/>
</dbReference>
<dbReference type="STRING" id="43678.OJAG_31870"/>
<evidence type="ECO:0000259" key="7">
    <source>
        <dbReference type="PROSITE" id="PS50059"/>
    </source>
</evidence>
<evidence type="ECO:0000256" key="2">
    <source>
        <dbReference type="ARBA" id="ARBA00023110"/>
    </source>
</evidence>
<dbReference type="EMBL" id="LRIE01000082">
    <property type="protein sequence ID" value="KZM34037.1"/>
    <property type="molecule type" value="Genomic_DNA"/>
</dbReference>
<evidence type="ECO:0000256" key="5">
    <source>
        <dbReference type="RuleBase" id="RU003915"/>
    </source>
</evidence>
<dbReference type="InterPro" id="IPR044609">
    <property type="entry name" value="FKBP2/11"/>
</dbReference>
<evidence type="ECO:0000256" key="3">
    <source>
        <dbReference type="ARBA" id="ARBA00023235"/>
    </source>
</evidence>
<dbReference type="PANTHER" id="PTHR45779:SF7">
    <property type="entry name" value="PEPTIDYLPROLYL ISOMERASE"/>
    <property type="match status" value="1"/>
</dbReference>